<organism evidence="1 2">
    <name type="scientific">Rattus norvegicus</name>
    <name type="common">Rat</name>
    <dbReference type="NCBI Taxonomy" id="10116"/>
    <lineage>
        <taxon>Eukaryota</taxon>
        <taxon>Metazoa</taxon>
        <taxon>Chordata</taxon>
        <taxon>Craniata</taxon>
        <taxon>Vertebrata</taxon>
        <taxon>Euteleostomi</taxon>
        <taxon>Mammalia</taxon>
        <taxon>Eutheria</taxon>
        <taxon>Euarchontoglires</taxon>
        <taxon>Glires</taxon>
        <taxon>Rodentia</taxon>
        <taxon>Myomorpha</taxon>
        <taxon>Muroidea</taxon>
        <taxon>Muridae</taxon>
        <taxon>Murinae</taxon>
        <taxon>Rattus</taxon>
    </lineage>
</organism>
<reference evidence="2" key="1">
    <citation type="submission" date="2005-09" db="EMBL/GenBank/DDBJ databases">
        <authorList>
            <person name="Mural R.J."/>
            <person name="Li P.W."/>
            <person name="Adams M.D."/>
            <person name="Amanatides P.G."/>
            <person name="Baden-Tillson H."/>
            <person name="Barnstead M."/>
            <person name="Chin S.H."/>
            <person name="Dew I."/>
            <person name="Evans C.A."/>
            <person name="Ferriera S."/>
            <person name="Flanigan M."/>
            <person name="Fosler C."/>
            <person name="Glodek A."/>
            <person name="Gu Z."/>
            <person name="Holt R.A."/>
            <person name="Jennings D."/>
            <person name="Kraft C.L."/>
            <person name="Lu F."/>
            <person name="Nguyen T."/>
            <person name="Nusskern D.R."/>
            <person name="Pfannkoch C.M."/>
            <person name="Sitter C."/>
            <person name="Sutton G.G."/>
            <person name="Venter J.C."/>
            <person name="Wang Z."/>
            <person name="Woodage T."/>
            <person name="Zheng X.H."/>
            <person name="Zhong F."/>
        </authorList>
    </citation>
    <scope>NUCLEOTIDE SEQUENCE [LARGE SCALE GENOMIC DNA]</scope>
    <source>
        <strain>BN</strain>
        <strain evidence="2">Sprague-Dawley</strain>
    </source>
</reference>
<proteinExistence type="predicted"/>
<protein>
    <submittedName>
        <fullName evidence="1">RCG39089</fullName>
    </submittedName>
</protein>
<dbReference type="EMBL" id="CH474006">
    <property type="protein sequence ID" value="EDL87210.1"/>
    <property type="molecule type" value="Genomic_DNA"/>
</dbReference>
<gene>
    <name evidence="1" type="ORF">rCG_39089</name>
</gene>
<dbReference type="Proteomes" id="UP000234681">
    <property type="component" value="Chromosome 19"/>
</dbReference>
<accession>A6JXT2</accession>
<evidence type="ECO:0000313" key="2">
    <source>
        <dbReference type="Proteomes" id="UP000234681"/>
    </source>
</evidence>
<dbReference type="AlphaFoldDB" id="A6JXT2"/>
<evidence type="ECO:0000313" key="1">
    <source>
        <dbReference type="EMBL" id="EDL87210.1"/>
    </source>
</evidence>
<sequence>MSEGFCRHCEAHTCVNSYVKIFNYVCVLEMIWERKRMPGHVYQKRFLSLAP</sequence>
<name>A6JXT2_RAT</name>